<organism evidence="6 7">
    <name type="scientific">Stappia albiluteola</name>
    <dbReference type="NCBI Taxonomy" id="2758565"/>
    <lineage>
        <taxon>Bacteria</taxon>
        <taxon>Pseudomonadati</taxon>
        <taxon>Pseudomonadota</taxon>
        <taxon>Alphaproteobacteria</taxon>
        <taxon>Hyphomicrobiales</taxon>
        <taxon>Stappiaceae</taxon>
        <taxon>Stappia</taxon>
    </lineage>
</organism>
<evidence type="ECO:0000259" key="5">
    <source>
        <dbReference type="PROSITE" id="PS50977"/>
    </source>
</evidence>
<evidence type="ECO:0000256" key="2">
    <source>
        <dbReference type="ARBA" id="ARBA00023125"/>
    </source>
</evidence>
<evidence type="ECO:0000313" key="7">
    <source>
        <dbReference type="Proteomes" id="UP000541109"/>
    </source>
</evidence>
<dbReference type="InterPro" id="IPR001647">
    <property type="entry name" value="HTH_TetR"/>
</dbReference>
<reference evidence="6 7" key="1">
    <citation type="submission" date="2020-07" db="EMBL/GenBank/DDBJ databases">
        <title>Stappia sp., F7233, whole genome shotgun sequencing project.</title>
        <authorList>
            <person name="Jiang S."/>
            <person name="Liu Z.W."/>
            <person name="Du Z.J."/>
        </authorList>
    </citation>
    <scope>NUCLEOTIDE SEQUENCE [LARGE SCALE GENOMIC DNA]</scope>
    <source>
        <strain evidence="6 7">F7233</strain>
    </source>
</reference>
<keyword evidence="1" id="KW-0805">Transcription regulation</keyword>
<dbReference type="EMBL" id="JACFXV010000064">
    <property type="protein sequence ID" value="MBA5778831.1"/>
    <property type="molecule type" value="Genomic_DNA"/>
</dbReference>
<dbReference type="AlphaFoldDB" id="A0A839AGN1"/>
<dbReference type="PRINTS" id="PR00455">
    <property type="entry name" value="HTHTETR"/>
</dbReference>
<dbReference type="PANTHER" id="PTHR30055:SF234">
    <property type="entry name" value="HTH-TYPE TRANSCRIPTIONAL REGULATOR BETI"/>
    <property type="match status" value="1"/>
</dbReference>
<protein>
    <submittedName>
        <fullName evidence="6">TetR/AcrR family transcriptional regulator</fullName>
    </submittedName>
</protein>
<dbReference type="PANTHER" id="PTHR30055">
    <property type="entry name" value="HTH-TYPE TRANSCRIPTIONAL REGULATOR RUTR"/>
    <property type="match status" value="1"/>
</dbReference>
<gene>
    <name evidence="6" type="ORF">H2509_17025</name>
</gene>
<proteinExistence type="predicted"/>
<dbReference type="RefSeq" id="WP_182167531.1">
    <property type="nucleotide sequence ID" value="NZ_JACFXV010000064.1"/>
</dbReference>
<evidence type="ECO:0000256" key="1">
    <source>
        <dbReference type="ARBA" id="ARBA00023015"/>
    </source>
</evidence>
<name>A0A839AGN1_9HYPH</name>
<dbReference type="Pfam" id="PF00440">
    <property type="entry name" value="TetR_N"/>
    <property type="match status" value="1"/>
</dbReference>
<dbReference type="PROSITE" id="PS50977">
    <property type="entry name" value="HTH_TETR_2"/>
    <property type="match status" value="1"/>
</dbReference>
<keyword evidence="2 4" id="KW-0238">DNA-binding</keyword>
<comment type="caution">
    <text evidence="6">The sequence shown here is derived from an EMBL/GenBank/DDBJ whole genome shotgun (WGS) entry which is preliminary data.</text>
</comment>
<evidence type="ECO:0000256" key="3">
    <source>
        <dbReference type="ARBA" id="ARBA00023163"/>
    </source>
</evidence>
<dbReference type="Proteomes" id="UP000541109">
    <property type="component" value="Unassembled WGS sequence"/>
</dbReference>
<sequence length="196" mass="21384">MTQKARIQTKSDRRSLTREKIIDAAIEVVAEQGARRFSLDAVADRAGVSKGGLLYNFPSKSDLMKAMVARHVDGFSAQLEQTLAVLQGDGRPNAFARAYLSTFRDHICQKGRPPAGFLAAIAEEPGLLDPVREKNAAYLAEIRSTSENANLAMMGFLAVEGIRHMRLFDTSPLELEELLTVVDGLLARLAEDARAG</sequence>
<evidence type="ECO:0000256" key="4">
    <source>
        <dbReference type="PROSITE-ProRule" id="PRU00335"/>
    </source>
</evidence>
<dbReference type="SUPFAM" id="SSF46689">
    <property type="entry name" value="Homeodomain-like"/>
    <property type="match status" value="1"/>
</dbReference>
<dbReference type="GO" id="GO:0003700">
    <property type="term" value="F:DNA-binding transcription factor activity"/>
    <property type="evidence" value="ECO:0007669"/>
    <property type="project" value="TreeGrafter"/>
</dbReference>
<evidence type="ECO:0000313" key="6">
    <source>
        <dbReference type="EMBL" id="MBA5778831.1"/>
    </source>
</evidence>
<keyword evidence="3" id="KW-0804">Transcription</keyword>
<dbReference type="InterPro" id="IPR041479">
    <property type="entry name" value="TetR_CgmR_C"/>
</dbReference>
<dbReference type="InterPro" id="IPR009057">
    <property type="entry name" value="Homeodomain-like_sf"/>
</dbReference>
<dbReference type="Gene3D" id="1.10.357.10">
    <property type="entry name" value="Tetracycline Repressor, domain 2"/>
    <property type="match status" value="1"/>
</dbReference>
<dbReference type="Pfam" id="PF17937">
    <property type="entry name" value="TetR_C_28"/>
    <property type="match status" value="1"/>
</dbReference>
<dbReference type="InterPro" id="IPR050109">
    <property type="entry name" value="HTH-type_TetR-like_transc_reg"/>
</dbReference>
<accession>A0A839AGN1</accession>
<feature type="DNA-binding region" description="H-T-H motif" evidence="4">
    <location>
        <begin position="38"/>
        <end position="57"/>
    </location>
</feature>
<dbReference type="GO" id="GO:0000976">
    <property type="term" value="F:transcription cis-regulatory region binding"/>
    <property type="evidence" value="ECO:0007669"/>
    <property type="project" value="TreeGrafter"/>
</dbReference>
<feature type="domain" description="HTH tetR-type" evidence="5">
    <location>
        <begin position="15"/>
        <end position="75"/>
    </location>
</feature>
<keyword evidence="7" id="KW-1185">Reference proteome</keyword>